<feature type="domain" description="OmpR/PhoB-type" evidence="11">
    <location>
        <begin position="131"/>
        <end position="230"/>
    </location>
</feature>
<dbReference type="GO" id="GO:0000976">
    <property type="term" value="F:transcription cis-regulatory region binding"/>
    <property type="evidence" value="ECO:0007669"/>
    <property type="project" value="TreeGrafter"/>
</dbReference>
<sequence>MSKRILVVEDDKEINELICDILKQNEYEVDYAFNGMAGLKLLRDEKFDLLILDVMLPYKSGDEVLRELREFSNLPVIIISAKGLVQTKVDLLRLGADDYITKPFDLEEILARVESNMRRCELQYPSKVEENKSLSYKDINIDIESKEVLVNGNEITLTSKEYKILELLLNNQDKVFSKANIFESIWKEEYYSDDDTLNTHISNLRNKLKKANSEEKYIETIWGLGYRLYKL</sequence>
<evidence type="ECO:0000256" key="5">
    <source>
        <dbReference type="ARBA" id="ARBA00023125"/>
    </source>
</evidence>
<evidence type="ECO:0000313" key="13">
    <source>
        <dbReference type="Proteomes" id="UP000184310"/>
    </source>
</evidence>
<dbReference type="SMART" id="SM00448">
    <property type="entry name" value="REC"/>
    <property type="match status" value="1"/>
</dbReference>
<dbReference type="InterPro" id="IPR001789">
    <property type="entry name" value="Sig_transdc_resp-reg_receiver"/>
</dbReference>
<dbReference type="InterPro" id="IPR001867">
    <property type="entry name" value="OmpR/PhoB-type_DNA-bd"/>
</dbReference>
<dbReference type="STRING" id="1121302.SAMN02745163_01636"/>
<dbReference type="InterPro" id="IPR011006">
    <property type="entry name" value="CheY-like_superfamily"/>
</dbReference>
<protein>
    <recommendedName>
        <fullName evidence="1">Stage 0 sporulation protein A homolog</fullName>
    </recommendedName>
</protein>
<feature type="DNA-binding region" description="OmpR/PhoB-type" evidence="9">
    <location>
        <begin position="131"/>
        <end position="230"/>
    </location>
</feature>
<dbReference type="AlphaFoldDB" id="A0A1M6HZJ1"/>
<keyword evidence="5 9" id="KW-0238">DNA-binding</keyword>
<evidence type="ECO:0000313" key="12">
    <source>
        <dbReference type="EMBL" id="SHJ27494.1"/>
    </source>
</evidence>
<dbReference type="Pfam" id="PF00072">
    <property type="entry name" value="Response_reg"/>
    <property type="match status" value="1"/>
</dbReference>
<dbReference type="RefSeq" id="WP_423231123.1">
    <property type="nucleotide sequence ID" value="NZ_FQZB01000007.1"/>
</dbReference>
<dbReference type="FunFam" id="1.10.10.10:FF:000018">
    <property type="entry name" value="DNA-binding response regulator ResD"/>
    <property type="match status" value="1"/>
</dbReference>
<dbReference type="GO" id="GO:0006355">
    <property type="term" value="P:regulation of DNA-templated transcription"/>
    <property type="evidence" value="ECO:0007669"/>
    <property type="project" value="InterPro"/>
</dbReference>
<dbReference type="Pfam" id="PF00486">
    <property type="entry name" value="Trans_reg_C"/>
    <property type="match status" value="1"/>
</dbReference>
<dbReference type="Gene3D" id="1.10.10.10">
    <property type="entry name" value="Winged helix-like DNA-binding domain superfamily/Winged helix DNA-binding domain"/>
    <property type="match status" value="1"/>
</dbReference>
<evidence type="ECO:0000259" key="11">
    <source>
        <dbReference type="PROSITE" id="PS51755"/>
    </source>
</evidence>
<dbReference type="PANTHER" id="PTHR48111">
    <property type="entry name" value="REGULATOR OF RPOS"/>
    <property type="match status" value="1"/>
</dbReference>
<feature type="modified residue" description="4-aspartylphosphate" evidence="8">
    <location>
        <position position="53"/>
    </location>
</feature>
<keyword evidence="4" id="KW-0805">Transcription regulation</keyword>
<comment type="function">
    <text evidence="7">May play the central regulatory role in sporulation. It may be an element of the effector pathway responsible for the activation of sporulation genes in response to nutritional stress. Spo0A may act in concert with spo0H (a sigma factor) to control the expression of some genes that are critical to the sporulation process.</text>
</comment>
<dbReference type="Proteomes" id="UP000184310">
    <property type="component" value="Unassembled WGS sequence"/>
</dbReference>
<proteinExistence type="predicted"/>
<keyword evidence="6" id="KW-0804">Transcription</keyword>
<accession>A0A1M6HZJ1</accession>
<evidence type="ECO:0000256" key="4">
    <source>
        <dbReference type="ARBA" id="ARBA00023015"/>
    </source>
</evidence>
<dbReference type="Gene3D" id="3.40.50.2300">
    <property type="match status" value="1"/>
</dbReference>
<dbReference type="FunFam" id="3.40.50.2300:FF:000001">
    <property type="entry name" value="DNA-binding response regulator PhoB"/>
    <property type="match status" value="1"/>
</dbReference>
<dbReference type="GO" id="GO:0005829">
    <property type="term" value="C:cytosol"/>
    <property type="evidence" value="ECO:0007669"/>
    <property type="project" value="TreeGrafter"/>
</dbReference>
<dbReference type="CDD" id="cd00383">
    <property type="entry name" value="trans_reg_C"/>
    <property type="match status" value="1"/>
</dbReference>
<dbReference type="InterPro" id="IPR039420">
    <property type="entry name" value="WalR-like"/>
</dbReference>
<dbReference type="GO" id="GO:0000156">
    <property type="term" value="F:phosphorelay response regulator activity"/>
    <property type="evidence" value="ECO:0007669"/>
    <property type="project" value="TreeGrafter"/>
</dbReference>
<name>A0A1M6HZJ1_9CLOT</name>
<evidence type="ECO:0000256" key="8">
    <source>
        <dbReference type="PROSITE-ProRule" id="PRU00169"/>
    </source>
</evidence>
<evidence type="ECO:0000256" key="9">
    <source>
        <dbReference type="PROSITE-ProRule" id="PRU01091"/>
    </source>
</evidence>
<gene>
    <name evidence="12" type="ORF">SAMN02745163_01636</name>
</gene>
<evidence type="ECO:0000256" key="3">
    <source>
        <dbReference type="ARBA" id="ARBA00023012"/>
    </source>
</evidence>
<evidence type="ECO:0000256" key="7">
    <source>
        <dbReference type="ARBA" id="ARBA00024867"/>
    </source>
</evidence>
<reference evidence="12 13" key="1">
    <citation type="submission" date="2016-11" db="EMBL/GenBank/DDBJ databases">
        <authorList>
            <person name="Jaros S."/>
            <person name="Januszkiewicz K."/>
            <person name="Wedrychowicz H."/>
        </authorList>
    </citation>
    <scope>NUCLEOTIDE SEQUENCE [LARGE SCALE GENOMIC DNA]</scope>
    <source>
        <strain evidence="12 13">DSM 21758</strain>
    </source>
</reference>
<dbReference type="PROSITE" id="PS50110">
    <property type="entry name" value="RESPONSE_REGULATORY"/>
    <property type="match status" value="1"/>
</dbReference>
<dbReference type="PROSITE" id="PS51755">
    <property type="entry name" value="OMPR_PHOB"/>
    <property type="match status" value="1"/>
</dbReference>
<dbReference type="EMBL" id="FQZB01000007">
    <property type="protein sequence ID" value="SHJ27494.1"/>
    <property type="molecule type" value="Genomic_DNA"/>
</dbReference>
<keyword evidence="3" id="KW-0902">Two-component regulatory system</keyword>
<dbReference type="SUPFAM" id="SSF52172">
    <property type="entry name" value="CheY-like"/>
    <property type="match status" value="1"/>
</dbReference>
<dbReference type="SMART" id="SM00862">
    <property type="entry name" value="Trans_reg_C"/>
    <property type="match status" value="1"/>
</dbReference>
<dbReference type="GO" id="GO:0032993">
    <property type="term" value="C:protein-DNA complex"/>
    <property type="evidence" value="ECO:0007669"/>
    <property type="project" value="TreeGrafter"/>
</dbReference>
<keyword evidence="2 8" id="KW-0597">Phosphoprotein</keyword>
<evidence type="ECO:0000259" key="10">
    <source>
        <dbReference type="PROSITE" id="PS50110"/>
    </source>
</evidence>
<evidence type="ECO:0000256" key="1">
    <source>
        <dbReference type="ARBA" id="ARBA00018672"/>
    </source>
</evidence>
<feature type="domain" description="Response regulatory" evidence="10">
    <location>
        <begin position="4"/>
        <end position="117"/>
    </location>
</feature>
<evidence type="ECO:0000256" key="2">
    <source>
        <dbReference type="ARBA" id="ARBA00022553"/>
    </source>
</evidence>
<dbReference type="Gene3D" id="6.10.250.690">
    <property type="match status" value="1"/>
</dbReference>
<dbReference type="InterPro" id="IPR036388">
    <property type="entry name" value="WH-like_DNA-bd_sf"/>
</dbReference>
<keyword evidence="13" id="KW-1185">Reference proteome</keyword>
<organism evidence="12 13">
    <name type="scientific">Clostridium cavendishii DSM 21758</name>
    <dbReference type="NCBI Taxonomy" id="1121302"/>
    <lineage>
        <taxon>Bacteria</taxon>
        <taxon>Bacillati</taxon>
        <taxon>Bacillota</taxon>
        <taxon>Clostridia</taxon>
        <taxon>Eubacteriales</taxon>
        <taxon>Clostridiaceae</taxon>
        <taxon>Clostridium</taxon>
    </lineage>
</organism>
<evidence type="ECO:0000256" key="6">
    <source>
        <dbReference type="ARBA" id="ARBA00023163"/>
    </source>
</evidence>
<dbReference type="PANTHER" id="PTHR48111:SF2">
    <property type="entry name" value="RESPONSE REGULATOR SAER"/>
    <property type="match status" value="1"/>
</dbReference>